<gene>
    <name evidence="1" type="ORF">ADN01_06565</name>
</gene>
<reference evidence="1 2" key="1">
    <citation type="submission" date="2015-07" db="EMBL/GenBank/DDBJ databases">
        <title>Genome sequence of Levilinea saccharolytica DSM 16555.</title>
        <authorList>
            <person name="Hemp J."/>
            <person name="Ward L.M."/>
            <person name="Pace L.A."/>
            <person name="Fischer W.W."/>
        </authorList>
    </citation>
    <scope>NUCLEOTIDE SEQUENCE [LARGE SCALE GENOMIC DNA]</scope>
    <source>
        <strain evidence="1 2">KIBI-1</strain>
    </source>
</reference>
<evidence type="ECO:0000313" key="1">
    <source>
        <dbReference type="EMBL" id="KPL85033.1"/>
    </source>
</evidence>
<comment type="caution">
    <text evidence="1">The sequence shown here is derived from an EMBL/GenBank/DDBJ whole genome shotgun (WGS) entry which is preliminary data.</text>
</comment>
<dbReference type="EMBL" id="LGCM01000027">
    <property type="protein sequence ID" value="KPL85033.1"/>
    <property type="molecule type" value="Genomic_DNA"/>
</dbReference>
<keyword evidence="2" id="KW-1185">Reference proteome</keyword>
<dbReference type="Proteomes" id="UP000050501">
    <property type="component" value="Unassembled WGS sequence"/>
</dbReference>
<name>A0A0P6XRB1_9CHLR</name>
<dbReference type="AlphaFoldDB" id="A0A0P6XRB1"/>
<dbReference type="RefSeq" id="WP_062418512.1">
    <property type="nucleotide sequence ID" value="NZ_DF967974.1"/>
</dbReference>
<protein>
    <submittedName>
        <fullName evidence="1">Uncharacterized protein</fullName>
    </submittedName>
</protein>
<accession>A0A0P6XRB1</accession>
<dbReference type="STRING" id="229921.ADN01_06565"/>
<proteinExistence type="predicted"/>
<organism evidence="1 2">
    <name type="scientific">Levilinea saccharolytica</name>
    <dbReference type="NCBI Taxonomy" id="229921"/>
    <lineage>
        <taxon>Bacteria</taxon>
        <taxon>Bacillati</taxon>
        <taxon>Chloroflexota</taxon>
        <taxon>Anaerolineae</taxon>
        <taxon>Anaerolineales</taxon>
        <taxon>Anaerolineaceae</taxon>
        <taxon>Levilinea</taxon>
    </lineage>
</organism>
<sequence>MAIKGIDEITGKTIERVIVKRKKGAPGYGFGMQVFLLFTDHTYYEFFSDWLIGFTGRVYEGGREEVLRYVSDAMEVEYEAYLDENGRPASFRPKSES</sequence>
<evidence type="ECO:0000313" key="2">
    <source>
        <dbReference type="Proteomes" id="UP000050501"/>
    </source>
</evidence>